<reference evidence="10" key="1">
    <citation type="submission" date="2008-08" db="EMBL/GenBank/DDBJ databases">
        <title>cDNA Sequences for Transcription Factors and Signaling Proteins of the Hemichordate Saccoglossus kowalevskii: Efficacy of the Expressed Sequence Tag (EST) Approach for Evolutionary and Developmental Studies of a New Organism.</title>
        <authorList>
            <person name="Freeman R.M.Jr."/>
            <person name="Wu M."/>
            <person name="Cordonnier-Pratt M.-M."/>
            <person name="Pratt L.H."/>
            <person name="Gruber C.E."/>
            <person name="Smith M."/>
            <person name="Lander E.S."/>
            <person name="Stange-Thomann N."/>
            <person name="Lowe C.J."/>
            <person name="Gehart J."/>
            <person name="Kirschner M."/>
        </authorList>
    </citation>
    <scope>NUCLEOTIDE SEQUENCE</scope>
</reference>
<feature type="compositionally biased region" description="Low complexity" evidence="7">
    <location>
        <begin position="212"/>
        <end position="226"/>
    </location>
</feature>
<reference evidence="12" key="2">
    <citation type="submission" date="2025-05" db="UniProtKB">
        <authorList>
            <consortium name="RefSeq"/>
        </authorList>
    </citation>
    <scope>IDENTIFICATION</scope>
</reference>
<gene>
    <name evidence="12" type="primary">arntl</name>
</gene>
<dbReference type="PROSITE" id="PS50888">
    <property type="entry name" value="BHLH"/>
    <property type="match status" value="1"/>
</dbReference>
<dbReference type="InterPro" id="IPR000014">
    <property type="entry name" value="PAS"/>
</dbReference>
<dbReference type="InterPro" id="IPR011598">
    <property type="entry name" value="bHLH_dom"/>
</dbReference>
<dbReference type="Proteomes" id="UP000694865">
    <property type="component" value="Unplaced"/>
</dbReference>
<evidence type="ECO:0000259" key="9">
    <source>
        <dbReference type="PROSITE" id="PS50888"/>
    </source>
</evidence>
<dbReference type="InterPro" id="IPR035965">
    <property type="entry name" value="PAS-like_dom_sf"/>
</dbReference>
<dbReference type="Pfam" id="PF00010">
    <property type="entry name" value="HLH"/>
    <property type="match status" value="1"/>
</dbReference>
<evidence type="ECO:0000313" key="10">
    <source>
        <dbReference type="EMBL" id="ACH73236.1"/>
    </source>
</evidence>
<dbReference type="InterPro" id="IPR001067">
    <property type="entry name" value="Nuc_translocat"/>
</dbReference>
<dbReference type="SMART" id="SM00353">
    <property type="entry name" value="HLH"/>
    <property type="match status" value="1"/>
</dbReference>
<dbReference type="PROSITE" id="PS50112">
    <property type="entry name" value="PAS"/>
    <property type="match status" value="2"/>
</dbReference>
<feature type="compositionally biased region" description="Polar residues" evidence="7">
    <location>
        <begin position="537"/>
        <end position="581"/>
    </location>
</feature>
<comment type="subcellular location">
    <subcellularLocation>
        <location evidence="1">Nucleus</location>
    </subcellularLocation>
</comment>
<dbReference type="InterPro" id="IPR013767">
    <property type="entry name" value="PAS_fold"/>
</dbReference>
<dbReference type="GO" id="GO:0005667">
    <property type="term" value="C:transcription regulator complex"/>
    <property type="evidence" value="ECO:0007669"/>
    <property type="project" value="InterPro"/>
</dbReference>
<name>B5THM8_SACKO</name>
<dbReference type="GO" id="GO:0003700">
    <property type="term" value="F:DNA-binding transcription factor activity"/>
    <property type="evidence" value="ECO:0007669"/>
    <property type="project" value="InterPro"/>
</dbReference>
<keyword evidence="6" id="KW-0539">Nucleus</keyword>
<dbReference type="OrthoDB" id="71302at2759"/>
<feature type="compositionally biased region" description="Basic and acidic residues" evidence="7">
    <location>
        <begin position="11"/>
        <end position="21"/>
    </location>
</feature>
<keyword evidence="11" id="KW-1185">Reference proteome</keyword>
<dbReference type="GO" id="GO:0005634">
    <property type="term" value="C:nucleus"/>
    <property type="evidence" value="ECO:0007669"/>
    <property type="project" value="UniProtKB-SubCell"/>
</dbReference>
<dbReference type="EMBL" id="EU939754">
    <property type="protein sequence ID" value="ACH73236.1"/>
    <property type="molecule type" value="mRNA"/>
</dbReference>
<dbReference type="GO" id="GO:0046983">
    <property type="term" value="F:protein dimerization activity"/>
    <property type="evidence" value="ECO:0007669"/>
    <property type="project" value="InterPro"/>
</dbReference>
<dbReference type="PANTHER" id="PTHR23042">
    <property type="entry name" value="CIRCADIAN PROTEIN CLOCK/ARNT/BMAL/PAS"/>
    <property type="match status" value="1"/>
</dbReference>
<dbReference type="SMR" id="B5THM8"/>
<keyword evidence="2" id="KW-0677">Repeat</keyword>
<dbReference type="GO" id="GO:0005737">
    <property type="term" value="C:cytoplasm"/>
    <property type="evidence" value="ECO:0007669"/>
    <property type="project" value="InterPro"/>
</dbReference>
<sequence>MILVPSSGDSESLRTEMDVTSRKRKAISTQAALEIFDSDDDTSSVSSPHDDASSKKYSRQNHSEIEKRRRDKMNSYITELSGMVPMCNTMSRKLDKLTVLRMAVQHMKTVKGVTPTSKDSNYKPSFLSDIELKHLILEAAEGFLFVVTCDRGKMLYLSESVNQILNINREELFGLSMFDLLHPKDITKVKEQLSSSDLPPRERLMDAKTGLPMSSDSLPNPSSQSSTGARRSFFCRMKADSKYSIKKETLQADQSCSRMKQKWSDGERKNYVTIHCTGYLKSWPSSKIPLHDDPEDTFGEDCILSCLVAIARVQPSQIPQSTGSNSAEIVPTEFVSRHAMDGRFTFVDQRATAILGFLPQELLGTSCYEYYHADDIPPLAESHKAVLAGKDKIMTTVYRFRAKNGKFVKMRTKSFCFRNPWTKEVEYIVCTNTLISCPETADLSSFNVDEDVGKINIKEPISVPGIPCSTRIGAGKIGRMIADEIDNVDLEIRSPIEAEGSSSRCQGTLSSTVSLSCSDSHLRSTEYDGGTTTNTTSKNADLSSLSRQTPNTNLASSSVQGKASNQSGKSTESTSQLAQMLASTRSTVQMTDLLDRFLDKPSIVTQATTSNSPVTISCSDNDDSAMSVIMNLLETDAGLSGPMDVNDLSWSL</sequence>
<keyword evidence="3" id="KW-0805">Transcription regulation</keyword>
<dbReference type="CDD" id="cd00130">
    <property type="entry name" value="PAS"/>
    <property type="match status" value="2"/>
</dbReference>
<feature type="domain" description="PAS" evidence="8">
    <location>
        <begin position="341"/>
        <end position="390"/>
    </location>
</feature>
<evidence type="ECO:0000256" key="1">
    <source>
        <dbReference type="ARBA" id="ARBA00004123"/>
    </source>
</evidence>
<protein>
    <submittedName>
        <fullName evidence="10 12">Aryl hydrocarbon receptor nuclear translocator-like</fullName>
    </submittedName>
</protein>
<accession>B5THM8</accession>
<dbReference type="SUPFAM" id="SSF47459">
    <property type="entry name" value="HLH, helix-loop-helix DNA-binding domain"/>
    <property type="match status" value="1"/>
</dbReference>
<dbReference type="InterPro" id="IPR036638">
    <property type="entry name" value="HLH_DNA-bd_sf"/>
</dbReference>
<dbReference type="NCBIfam" id="TIGR00229">
    <property type="entry name" value="sensory_box"/>
    <property type="match status" value="1"/>
</dbReference>
<dbReference type="Pfam" id="PF14598">
    <property type="entry name" value="PAS_11"/>
    <property type="match status" value="1"/>
</dbReference>
<dbReference type="SUPFAM" id="SSF55785">
    <property type="entry name" value="PYP-like sensor domain (PAS domain)"/>
    <property type="match status" value="2"/>
</dbReference>
<dbReference type="CTD" id="476860"/>
<dbReference type="Gene3D" id="3.30.450.20">
    <property type="entry name" value="PAS domain"/>
    <property type="match status" value="2"/>
</dbReference>
<evidence type="ECO:0000256" key="7">
    <source>
        <dbReference type="SAM" id="MobiDB-lite"/>
    </source>
</evidence>
<feature type="region of interest" description="Disordered" evidence="7">
    <location>
        <begin position="523"/>
        <end position="581"/>
    </location>
</feature>
<dbReference type="Pfam" id="PF00989">
    <property type="entry name" value="PAS"/>
    <property type="match status" value="1"/>
</dbReference>
<organism evidence="10">
    <name type="scientific">Saccoglossus kowalevskii</name>
    <name type="common">Acorn worm</name>
    <dbReference type="NCBI Taxonomy" id="10224"/>
    <lineage>
        <taxon>Eukaryota</taxon>
        <taxon>Metazoa</taxon>
        <taxon>Hemichordata</taxon>
        <taxon>Enteropneusta</taxon>
        <taxon>Harrimaniidae</taxon>
        <taxon>Saccoglossus</taxon>
    </lineage>
</organism>
<keyword evidence="4" id="KW-0238">DNA-binding</keyword>
<proteinExistence type="evidence at transcript level"/>
<dbReference type="RefSeq" id="NP_001158488.1">
    <property type="nucleotide sequence ID" value="NM_001165016.1"/>
</dbReference>
<dbReference type="KEGG" id="sko:100303580"/>
<dbReference type="SMART" id="SM00091">
    <property type="entry name" value="PAS"/>
    <property type="match status" value="2"/>
</dbReference>
<evidence type="ECO:0000256" key="2">
    <source>
        <dbReference type="ARBA" id="ARBA00022737"/>
    </source>
</evidence>
<feature type="domain" description="BHLH" evidence="9">
    <location>
        <begin position="57"/>
        <end position="110"/>
    </location>
</feature>
<dbReference type="PRINTS" id="PR00785">
    <property type="entry name" value="NCTRNSLOCATR"/>
</dbReference>
<evidence type="ECO:0000313" key="12">
    <source>
        <dbReference type="RefSeq" id="NP_001158488.1"/>
    </source>
</evidence>
<feature type="region of interest" description="Disordered" evidence="7">
    <location>
        <begin position="191"/>
        <end position="229"/>
    </location>
</feature>
<evidence type="ECO:0000256" key="3">
    <source>
        <dbReference type="ARBA" id="ARBA00023015"/>
    </source>
</evidence>
<keyword evidence="5" id="KW-0804">Transcription</keyword>
<dbReference type="Gene3D" id="4.10.280.10">
    <property type="entry name" value="Helix-loop-helix DNA-binding domain"/>
    <property type="match status" value="1"/>
</dbReference>
<evidence type="ECO:0000259" key="8">
    <source>
        <dbReference type="PROSITE" id="PS50112"/>
    </source>
</evidence>
<evidence type="ECO:0000256" key="6">
    <source>
        <dbReference type="ARBA" id="ARBA00023242"/>
    </source>
</evidence>
<dbReference type="InterPro" id="IPR050933">
    <property type="entry name" value="Circadian_TF"/>
</dbReference>
<dbReference type="GeneID" id="100303580"/>
<evidence type="ECO:0000313" key="11">
    <source>
        <dbReference type="Proteomes" id="UP000694865"/>
    </source>
</evidence>
<feature type="region of interest" description="Disordered" evidence="7">
    <location>
        <begin position="1"/>
        <end position="71"/>
    </location>
</feature>
<feature type="domain" description="PAS" evidence="8">
    <location>
        <begin position="136"/>
        <end position="193"/>
    </location>
</feature>
<evidence type="ECO:0000256" key="4">
    <source>
        <dbReference type="ARBA" id="ARBA00023125"/>
    </source>
</evidence>
<keyword evidence="10" id="KW-0675">Receptor</keyword>
<evidence type="ECO:0000256" key="5">
    <source>
        <dbReference type="ARBA" id="ARBA00023163"/>
    </source>
</evidence>
<dbReference type="GO" id="GO:0003677">
    <property type="term" value="F:DNA binding"/>
    <property type="evidence" value="ECO:0007669"/>
    <property type="project" value="UniProtKB-KW"/>
</dbReference>
<dbReference type="AlphaFoldDB" id="B5THM8"/>